<sequence>MSARTKSSVTRDRLLLAAAQLLHESPGKTVSTRAVCERAGVQAPTLYHHFGSKQGLLDAVVNYGFTQYVQGGEPGDTGDGEMGRDPVARIRRGWDDHVRYGLDHPSFYVLLYGQIEPGVPCTLTSRAEAMLLDLLTAVAREGRLRVSPAEAARQIAAANVGVTLSLIARPDGDVDLGTSHQVREALIDALITDASAPAEDGSAPTIRTLAIALSAALEGGTTALSTGESTMLREWLHRLADQSPAG</sequence>
<keyword evidence="1 2" id="KW-0238">DNA-binding</keyword>
<evidence type="ECO:0000259" key="3">
    <source>
        <dbReference type="PROSITE" id="PS50977"/>
    </source>
</evidence>
<evidence type="ECO:0000313" key="5">
    <source>
        <dbReference type="Proteomes" id="UP000622547"/>
    </source>
</evidence>
<proteinExistence type="predicted"/>
<dbReference type="Gene3D" id="1.10.10.60">
    <property type="entry name" value="Homeodomain-like"/>
    <property type="match status" value="1"/>
</dbReference>
<dbReference type="SUPFAM" id="SSF46689">
    <property type="entry name" value="Homeodomain-like"/>
    <property type="match status" value="1"/>
</dbReference>
<keyword evidence="5" id="KW-1185">Reference proteome</keyword>
<dbReference type="InterPro" id="IPR050109">
    <property type="entry name" value="HTH-type_TetR-like_transc_reg"/>
</dbReference>
<organism evidence="4 5">
    <name type="scientific">Planotetraspora phitsanulokensis</name>
    <dbReference type="NCBI Taxonomy" id="575192"/>
    <lineage>
        <taxon>Bacteria</taxon>
        <taxon>Bacillati</taxon>
        <taxon>Actinomycetota</taxon>
        <taxon>Actinomycetes</taxon>
        <taxon>Streptosporangiales</taxon>
        <taxon>Streptosporangiaceae</taxon>
        <taxon>Planotetraspora</taxon>
    </lineage>
</organism>
<feature type="domain" description="HTH tetR-type" evidence="3">
    <location>
        <begin position="8"/>
        <end position="68"/>
    </location>
</feature>
<protein>
    <submittedName>
        <fullName evidence="4">TetR family transcriptional regulator</fullName>
    </submittedName>
</protein>
<dbReference type="Pfam" id="PF00440">
    <property type="entry name" value="TetR_N"/>
    <property type="match status" value="1"/>
</dbReference>
<name>A0A8J3XJC4_9ACTN</name>
<dbReference type="GO" id="GO:0000976">
    <property type="term" value="F:transcription cis-regulatory region binding"/>
    <property type="evidence" value="ECO:0007669"/>
    <property type="project" value="TreeGrafter"/>
</dbReference>
<accession>A0A8J3XJC4</accession>
<dbReference type="SUPFAM" id="SSF48498">
    <property type="entry name" value="Tetracyclin repressor-like, C-terminal domain"/>
    <property type="match status" value="1"/>
</dbReference>
<dbReference type="Proteomes" id="UP000622547">
    <property type="component" value="Unassembled WGS sequence"/>
</dbReference>
<dbReference type="PANTHER" id="PTHR30055:SF220">
    <property type="entry name" value="TETR-FAMILY REGULATORY PROTEIN"/>
    <property type="match status" value="1"/>
</dbReference>
<reference evidence="4 5" key="1">
    <citation type="submission" date="2021-01" db="EMBL/GenBank/DDBJ databases">
        <title>Whole genome shotgun sequence of Planotetraspora phitsanulokensis NBRC 104273.</title>
        <authorList>
            <person name="Komaki H."/>
            <person name="Tamura T."/>
        </authorList>
    </citation>
    <scope>NUCLEOTIDE SEQUENCE [LARGE SCALE GENOMIC DNA]</scope>
    <source>
        <strain evidence="4 5">NBRC 104273</strain>
    </source>
</reference>
<dbReference type="EMBL" id="BOOP01000036">
    <property type="protein sequence ID" value="GII41856.1"/>
    <property type="molecule type" value="Genomic_DNA"/>
</dbReference>
<dbReference type="PROSITE" id="PS50977">
    <property type="entry name" value="HTH_TETR_2"/>
    <property type="match status" value="1"/>
</dbReference>
<comment type="caution">
    <text evidence="4">The sequence shown here is derived from an EMBL/GenBank/DDBJ whole genome shotgun (WGS) entry which is preliminary data.</text>
</comment>
<evidence type="ECO:0000313" key="4">
    <source>
        <dbReference type="EMBL" id="GII41856.1"/>
    </source>
</evidence>
<feature type="DNA-binding region" description="H-T-H motif" evidence="2">
    <location>
        <begin position="31"/>
        <end position="50"/>
    </location>
</feature>
<evidence type="ECO:0000256" key="1">
    <source>
        <dbReference type="ARBA" id="ARBA00023125"/>
    </source>
</evidence>
<dbReference type="GO" id="GO:0003700">
    <property type="term" value="F:DNA-binding transcription factor activity"/>
    <property type="evidence" value="ECO:0007669"/>
    <property type="project" value="TreeGrafter"/>
</dbReference>
<dbReference type="Gene3D" id="1.10.357.10">
    <property type="entry name" value="Tetracycline Repressor, domain 2"/>
    <property type="match status" value="1"/>
</dbReference>
<dbReference type="InterPro" id="IPR036271">
    <property type="entry name" value="Tet_transcr_reg_TetR-rel_C_sf"/>
</dbReference>
<gene>
    <name evidence="4" type="ORF">Pph01_68590</name>
</gene>
<dbReference type="RefSeq" id="WP_204077282.1">
    <property type="nucleotide sequence ID" value="NZ_BAABHI010000021.1"/>
</dbReference>
<dbReference type="InterPro" id="IPR009057">
    <property type="entry name" value="Homeodomain-like_sf"/>
</dbReference>
<dbReference type="InterPro" id="IPR001647">
    <property type="entry name" value="HTH_TetR"/>
</dbReference>
<dbReference type="PRINTS" id="PR00455">
    <property type="entry name" value="HTHTETR"/>
</dbReference>
<evidence type="ECO:0000256" key="2">
    <source>
        <dbReference type="PROSITE-ProRule" id="PRU00335"/>
    </source>
</evidence>
<dbReference type="PANTHER" id="PTHR30055">
    <property type="entry name" value="HTH-TYPE TRANSCRIPTIONAL REGULATOR RUTR"/>
    <property type="match status" value="1"/>
</dbReference>
<dbReference type="AlphaFoldDB" id="A0A8J3XJC4"/>